<name>A0A6L2L8M6_TANCI</name>
<feature type="compositionally biased region" description="Basic residues" evidence="1">
    <location>
        <begin position="67"/>
        <end position="77"/>
    </location>
</feature>
<reference evidence="2" key="1">
    <citation type="journal article" date="2019" name="Sci. Rep.">
        <title>Draft genome of Tanacetum cinerariifolium, the natural source of mosquito coil.</title>
        <authorList>
            <person name="Yamashiro T."/>
            <person name="Shiraishi A."/>
            <person name="Satake H."/>
            <person name="Nakayama K."/>
        </authorList>
    </citation>
    <scope>NUCLEOTIDE SEQUENCE</scope>
</reference>
<evidence type="ECO:0000313" key="2">
    <source>
        <dbReference type="EMBL" id="GEU56992.1"/>
    </source>
</evidence>
<comment type="caution">
    <text evidence="2">The sequence shown here is derived from an EMBL/GenBank/DDBJ whole genome shotgun (WGS) entry which is preliminary data.</text>
</comment>
<feature type="compositionally biased region" description="Polar residues" evidence="1">
    <location>
        <begin position="91"/>
        <end position="102"/>
    </location>
</feature>
<dbReference type="AlphaFoldDB" id="A0A6L2L8M6"/>
<feature type="region of interest" description="Disordered" evidence="1">
    <location>
        <begin position="46"/>
        <end position="102"/>
    </location>
</feature>
<evidence type="ECO:0000256" key="1">
    <source>
        <dbReference type="SAM" id="MobiDB-lite"/>
    </source>
</evidence>
<accession>A0A6L2L8M6</accession>
<proteinExistence type="predicted"/>
<gene>
    <name evidence="2" type="ORF">Tci_028970</name>
</gene>
<dbReference type="EMBL" id="BKCJ010003757">
    <property type="protein sequence ID" value="GEU56992.1"/>
    <property type="molecule type" value="Genomic_DNA"/>
</dbReference>
<protein>
    <submittedName>
        <fullName evidence="2">Uncharacterized protein</fullName>
    </submittedName>
</protein>
<organism evidence="2">
    <name type="scientific">Tanacetum cinerariifolium</name>
    <name type="common">Dalmatian daisy</name>
    <name type="synonym">Chrysanthemum cinerariifolium</name>
    <dbReference type="NCBI Taxonomy" id="118510"/>
    <lineage>
        <taxon>Eukaryota</taxon>
        <taxon>Viridiplantae</taxon>
        <taxon>Streptophyta</taxon>
        <taxon>Embryophyta</taxon>
        <taxon>Tracheophyta</taxon>
        <taxon>Spermatophyta</taxon>
        <taxon>Magnoliopsida</taxon>
        <taxon>eudicotyledons</taxon>
        <taxon>Gunneridae</taxon>
        <taxon>Pentapetalae</taxon>
        <taxon>asterids</taxon>
        <taxon>campanulids</taxon>
        <taxon>Asterales</taxon>
        <taxon>Asteraceae</taxon>
        <taxon>Asteroideae</taxon>
        <taxon>Anthemideae</taxon>
        <taxon>Anthemidinae</taxon>
        <taxon>Tanacetum</taxon>
    </lineage>
</organism>
<sequence>MELCTKLFDRVLDLEKTETAQAKEIANLKKKVKKLERKRRFRTSGMNLFKISTSKRRSLGEDDASKQKRNLKQRRAEKKTTNQSLKEESNLSDLSSHSTRSKVNTASEYGYYCLKSMFEDKLQLEDI</sequence>